<evidence type="ECO:0000313" key="4">
    <source>
        <dbReference type="Proteomes" id="UP000724874"/>
    </source>
</evidence>
<dbReference type="EMBL" id="JADNYJ010000155">
    <property type="protein sequence ID" value="KAF8878815.1"/>
    <property type="molecule type" value="Genomic_DNA"/>
</dbReference>
<gene>
    <name evidence="3" type="ORF">CPB84DRAFT_1793892</name>
</gene>
<dbReference type="AlphaFoldDB" id="A0A9P5NDC5"/>
<feature type="signal peptide" evidence="2">
    <location>
        <begin position="1"/>
        <end position="22"/>
    </location>
</feature>
<evidence type="ECO:0000313" key="3">
    <source>
        <dbReference type="EMBL" id="KAF8878815.1"/>
    </source>
</evidence>
<sequence>VASFILLLVLLAVLIAFEVVRELYIKDGDAKGVGEVVFSQIQISVAIFSALTFQIMNRDLALFST</sequence>
<protein>
    <submittedName>
        <fullName evidence="3">Uncharacterized protein</fullName>
    </submittedName>
</protein>
<keyword evidence="2" id="KW-0732">Signal</keyword>
<reference evidence="3" key="1">
    <citation type="submission" date="2020-11" db="EMBL/GenBank/DDBJ databases">
        <authorList>
            <consortium name="DOE Joint Genome Institute"/>
            <person name="Ahrendt S."/>
            <person name="Riley R."/>
            <person name="Andreopoulos W."/>
            <person name="LaButti K."/>
            <person name="Pangilinan J."/>
            <person name="Ruiz-duenas F.J."/>
            <person name="Barrasa J.M."/>
            <person name="Sanchez-Garcia M."/>
            <person name="Camarero S."/>
            <person name="Miyauchi S."/>
            <person name="Serrano A."/>
            <person name="Linde D."/>
            <person name="Babiker R."/>
            <person name="Drula E."/>
            <person name="Ayuso-Fernandez I."/>
            <person name="Pacheco R."/>
            <person name="Padilla G."/>
            <person name="Ferreira P."/>
            <person name="Barriuso J."/>
            <person name="Kellner H."/>
            <person name="Castanera R."/>
            <person name="Alfaro M."/>
            <person name="Ramirez L."/>
            <person name="Pisabarro A.G."/>
            <person name="Kuo A."/>
            <person name="Tritt A."/>
            <person name="Lipzen A."/>
            <person name="He G."/>
            <person name="Yan M."/>
            <person name="Ng V."/>
            <person name="Cullen D."/>
            <person name="Martin F."/>
            <person name="Rosso M.-N."/>
            <person name="Henrissat B."/>
            <person name="Hibbett D."/>
            <person name="Martinez A.T."/>
            <person name="Grigoriev I.V."/>
        </authorList>
    </citation>
    <scope>NUCLEOTIDE SEQUENCE</scope>
    <source>
        <strain evidence="3">AH 44721</strain>
    </source>
</reference>
<accession>A0A9P5NDC5</accession>
<dbReference type="Proteomes" id="UP000724874">
    <property type="component" value="Unassembled WGS sequence"/>
</dbReference>
<keyword evidence="1" id="KW-1133">Transmembrane helix</keyword>
<keyword evidence="1" id="KW-0812">Transmembrane</keyword>
<evidence type="ECO:0000256" key="2">
    <source>
        <dbReference type="SAM" id="SignalP"/>
    </source>
</evidence>
<comment type="caution">
    <text evidence="3">The sequence shown here is derived from an EMBL/GenBank/DDBJ whole genome shotgun (WGS) entry which is preliminary data.</text>
</comment>
<feature type="transmembrane region" description="Helical" evidence="1">
    <location>
        <begin position="37"/>
        <end position="56"/>
    </location>
</feature>
<evidence type="ECO:0000256" key="1">
    <source>
        <dbReference type="SAM" id="Phobius"/>
    </source>
</evidence>
<feature type="chain" id="PRO_5040367939" evidence="2">
    <location>
        <begin position="23"/>
        <end position="65"/>
    </location>
</feature>
<keyword evidence="4" id="KW-1185">Reference proteome</keyword>
<organism evidence="3 4">
    <name type="scientific">Gymnopilus junonius</name>
    <name type="common">Spectacular rustgill mushroom</name>
    <name type="synonym">Gymnopilus spectabilis subsp. junonius</name>
    <dbReference type="NCBI Taxonomy" id="109634"/>
    <lineage>
        <taxon>Eukaryota</taxon>
        <taxon>Fungi</taxon>
        <taxon>Dikarya</taxon>
        <taxon>Basidiomycota</taxon>
        <taxon>Agaricomycotina</taxon>
        <taxon>Agaricomycetes</taxon>
        <taxon>Agaricomycetidae</taxon>
        <taxon>Agaricales</taxon>
        <taxon>Agaricineae</taxon>
        <taxon>Hymenogastraceae</taxon>
        <taxon>Gymnopilus</taxon>
    </lineage>
</organism>
<name>A0A9P5NDC5_GYMJU</name>
<feature type="non-terminal residue" evidence="3">
    <location>
        <position position="65"/>
    </location>
</feature>
<keyword evidence="1" id="KW-0472">Membrane</keyword>
<proteinExistence type="predicted"/>